<dbReference type="GO" id="GO:0000981">
    <property type="term" value="F:DNA-binding transcription factor activity, RNA polymerase II-specific"/>
    <property type="evidence" value="ECO:0007669"/>
    <property type="project" value="TreeGrafter"/>
</dbReference>
<feature type="region of interest" description="Disordered" evidence="5">
    <location>
        <begin position="1"/>
        <end position="20"/>
    </location>
</feature>
<dbReference type="Proteomes" id="UP001151699">
    <property type="component" value="Chromosome X"/>
</dbReference>
<keyword evidence="3 4" id="KW-0371">Homeobox</keyword>
<proteinExistence type="predicted"/>
<evidence type="ECO:0000256" key="1">
    <source>
        <dbReference type="ARBA" id="ARBA00004123"/>
    </source>
</evidence>
<evidence type="ECO:0000256" key="5">
    <source>
        <dbReference type="SAM" id="MobiDB-lite"/>
    </source>
</evidence>
<dbReference type="GO" id="GO:0030154">
    <property type="term" value="P:cell differentiation"/>
    <property type="evidence" value="ECO:0007669"/>
    <property type="project" value="TreeGrafter"/>
</dbReference>
<dbReference type="GO" id="GO:0000978">
    <property type="term" value="F:RNA polymerase II cis-regulatory region sequence-specific DNA binding"/>
    <property type="evidence" value="ECO:0007669"/>
    <property type="project" value="TreeGrafter"/>
</dbReference>
<comment type="subcellular location">
    <subcellularLocation>
        <location evidence="1 3 4">Nucleus</location>
    </subcellularLocation>
</comment>
<protein>
    <submittedName>
        <fullName evidence="7">Homeobox protein Nkx-2.1</fullName>
    </submittedName>
</protein>
<evidence type="ECO:0000256" key="2">
    <source>
        <dbReference type="ARBA" id="ARBA00022473"/>
    </source>
</evidence>
<keyword evidence="2" id="KW-0217">Developmental protein</keyword>
<dbReference type="PANTHER" id="PTHR24340">
    <property type="entry name" value="HOMEOBOX PROTEIN NKX"/>
    <property type="match status" value="1"/>
</dbReference>
<organism evidence="7 8">
    <name type="scientific">Pseudolycoriella hygida</name>
    <dbReference type="NCBI Taxonomy" id="35572"/>
    <lineage>
        <taxon>Eukaryota</taxon>
        <taxon>Metazoa</taxon>
        <taxon>Ecdysozoa</taxon>
        <taxon>Arthropoda</taxon>
        <taxon>Hexapoda</taxon>
        <taxon>Insecta</taxon>
        <taxon>Pterygota</taxon>
        <taxon>Neoptera</taxon>
        <taxon>Endopterygota</taxon>
        <taxon>Diptera</taxon>
        <taxon>Nematocera</taxon>
        <taxon>Sciaroidea</taxon>
        <taxon>Sciaridae</taxon>
        <taxon>Pseudolycoriella</taxon>
    </lineage>
</organism>
<comment type="caution">
    <text evidence="7">The sequence shown here is derived from an EMBL/GenBank/DDBJ whole genome shotgun (WGS) entry which is preliminary data.</text>
</comment>
<keyword evidence="3 4" id="KW-0539">Nucleus</keyword>
<reference evidence="7" key="1">
    <citation type="submission" date="2022-07" db="EMBL/GenBank/DDBJ databases">
        <authorList>
            <person name="Trinca V."/>
            <person name="Uliana J.V.C."/>
            <person name="Torres T.T."/>
            <person name="Ward R.J."/>
            <person name="Monesi N."/>
        </authorList>
    </citation>
    <scope>NUCLEOTIDE SEQUENCE</scope>
    <source>
        <strain evidence="7">HSMRA1968</strain>
        <tissue evidence="7">Whole embryos</tissue>
    </source>
</reference>
<evidence type="ECO:0000256" key="3">
    <source>
        <dbReference type="PROSITE-ProRule" id="PRU00108"/>
    </source>
</evidence>
<dbReference type="InterPro" id="IPR009057">
    <property type="entry name" value="Homeodomain-like_sf"/>
</dbReference>
<evidence type="ECO:0000259" key="6">
    <source>
        <dbReference type="PROSITE" id="PS50071"/>
    </source>
</evidence>
<dbReference type="GO" id="GO:0005634">
    <property type="term" value="C:nucleus"/>
    <property type="evidence" value="ECO:0007669"/>
    <property type="project" value="UniProtKB-SubCell"/>
</dbReference>
<evidence type="ECO:0000313" key="8">
    <source>
        <dbReference type="Proteomes" id="UP001151699"/>
    </source>
</evidence>
<evidence type="ECO:0000313" key="7">
    <source>
        <dbReference type="EMBL" id="KAJ6639947.1"/>
    </source>
</evidence>
<dbReference type="InterPro" id="IPR050394">
    <property type="entry name" value="Homeobox_NK-like"/>
</dbReference>
<feature type="compositionally biased region" description="Low complexity" evidence="5">
    <location>
        <begin position="47"/>
        <end position="60"/>
    </location>
</feature>
<dbReference type="PANTHER" id="PTHR24340:SF41">
    <property type="entry name" value="MUSCLE-SPECIFIC HOMEOBOX PROTEIN TINMAN-RELATED"/>
    <property type="match status" value="1"/>
</dbReference>
<dbReference type="AlphaFoldDB" id="A0A9Q0S0M8"/>
<gene>
    <name evidence="7" type="primary">NKX2-1</name>
    <name evidence="7" type="ORF">Bhyg_12695</name>
</gene>
<feature type="domain" description="Homeobox" evidence="6">
    <location>
        <begin position="157"/>
        <end position="206"/>
    </location>
</feature>
<dbReference type="OrthoDB" id="3137333at2759"/>
<accession>A0A9Q0S0M8</accession>
<keyword evidence="8" id="KW-1185">Reference proteome</keyword>
<evidence type="ECO:0000256" key="4">
    <source>
        <dbReference type="RuleBase" id="RU000682"/>
    </source>
</evidence>
<sequence>MGLQHLQSLQHNTLHSHSTPFSVTDILSPIEESYRKLELNTNPPSPYRSNSSGSSVNSPSALGPSSSMANPYGMGTLYHSPGVQSYCGPTDNLSLAGHYTDMRSSAGWYGSTANDPRFAISRLMSSSAGGSMGHMSNMGSLGACSVTDSKPMQFPLAQRRKRRVLFTQAQVYELERRFKQQKYLSAPEREHLASLIHLTPTQINLK</sequence>
<dbReference type="Gene3D" id="1.10.10.60">
    <property type="entry name" value="Homeodomain-like"/>
    <property type="match status" value="1"/>
</dbReference>
<feature type="region of interest" description="Disordered" evidence="5">
    <location>
        <begin position="38"/>
        <end position="65"/>
    </location>
</feature>
<dbReference type="EMBL" id="WJQU01000003">
    <property type="protein sequence ID" value="KAJ6639947.1"/>
    <property type="molecule type" value="Genomic_DNA"/>
</dbReference>
<dbReference type="PROSITE" id="PS50071">
    <property type="entry name" value="HOMEOBOX_2"/>
    <property type="match status" value="1"/>
</dbReference>
<name>A0A9Q0S0M8_9DIPT</name>
<keyword evidence="3 4" id="KW-0238">DNA-binding</keyword>
<dbReference type="Pfam" id="PF00046">
    <property type="entry name" value="Homeodomain"/>
    <property type="match status" value="1"/>
</dbReference>
<dbReference type="SMART" id="SM00389">
    <property type="entry name" value="HOX"/>
    <property type="match status" value="1"/>
</dbReference>
<dbReference type="InterPro" id="IPR001356">
    <property type="entry name" value="HD"/>
</dbReference>
<dbReference type="SUPFAM" id="SSF46689">
    <property type="entry name" value="Homeodomain-like"/>
    <property type="match status" value="1"/>
</dbReference>
<dbReference type="CDD" id="cd00086">
    <property type="entry name" value="homeodomain"/>
    <property type="match status" value="1"/>
</dbReference>